<proteinExistence type="predicted"/>
<dbReference type="OrthoDB" id="2186378at2"/>
<dbReference type="EMBL" id="MIJZ01000016">
    <property type="protein sequence ID" value="OEG09598.1"/>
    <property type="molecule type" value="Genomic_DNA"/>
</dbReference>
<evidence type="ECO:0000313" key="1">
    <source>
        <dbReference type="EMBL" id="OEG09598.1"/>
    </source>
</evidence>
<name>A0A1E5GA58_9ENTE</name>
<evidence type="ECO:0000313" key="2">
    <source>
        <dbReference type="Proteomes" id="UP000094068"/>
    </source>
</evidence>
<protein>
    <submittedName>
        <fullName evidence="1">Uncharacterized protein</fullName>
    </submittedName>
</protein>
<accession>A0A1E5GA58</accession>
<dbReference type="Proteomes" id="UP000094068">
    <property type="component" value="Unassembled WGS sequence"/>
</dbReference>
<organism evidence="1 2">
    <name type="scientific">Enterococcus ureasiticus</name>
    <dbReference type="NCBI Taxonomy" id="903984"/>
    <lineage>
        <taxon>Bacteria</taxon>
        <taxon>Bacillati</taxon>
        <taxon>Bacillota</taxon>
        <taxon>Bacilli</taxon>
        <taxon>Lactobacillales</taxon>
        <taxon>Enterococcaceae</taxon>
        <taxon>Enterococcus</taxon>
    </lineage>
</organism>
<dbReference type="STRING" id="903984.BCR21_14730"/>
<sequence>MADKITVDPGELSGITSKIQSVVSELESSYSSLQTITGSEYYVEGMAQGQVALFNVVTARMEELISHYARLGEYVSYAGETFVELDQSVSSDIKLKEK</sequence>
<dbReference type="AlphaFoldDB" id="A0A1E5GA58"/>
<gene>
    <name evidence="1" type="ORF">BCR21_14730</name>
</gene>
<comment type="caution">
    <text evidence="1">The sequence shown here is derived from an EMBL/GenBank/DDBJ whole genome shotgun (WGS) entry which is preliminary data.</text>
</comment>
<keyword evidence="2" id="KW-1185">Reference proteome</keyword>
<reference evidence="2" key="1">
    <citation type="submission" date="2016-09" db="EMBL/GenBank/DDBJ databases">
        <authorList>
            <person name="Gulvik C.A."/>
        </authorList>
    </citation>
    <scope>NUCLEOTIDE SEQUENCE [LARGE SCALE GENOMIC DNA]</scope>
    <source>
        <strain evidence="2">DSM 23328</strain>
    </source>
</reference>
<dbReference type="RefSeq" id="WP_069647276.1">
    <property type="nucleotide sequence ID" value="NZ_MIJZ01000016.1"/>
</dbReference>